<name>A0ABT0K263_9ACTN</name>
<dbReference type="InterPro" id="IPR032710">
    <property type="entry name" value="NTF2-like_dom_sf"/>
</dbReference>
<organism evidence="2 3">
    <name type="scientific">Frankia umida</name>
    <dbReference type="NCBI Taxonomy" id="573489"/>
    <lineage>
        <taxon>Bacteria</taxon>
        <taxon>Bacillati</taxon>
        <taxon>Actinomycetota</taxon>
        <taxon>Actinomycetes</taxon>
        <taxon>Frankiales</taxon>
        <taxon>Frankiaceae</taxon>
        <taxon>Frankia</taxon>
    </lineage>
</organism>
<evidence type="ECO:0000259" key="1">
    <source>
        <dbReference type="Pfam" id="PF13577"/>
    </source>
</evidence>
<dbReference type="RefSeq" id="WP_248826070.1">
    <property type="nucleotide sequence ID" value="NZ_JALKFT010000023.1"/>
</dbReference>
<dbReference type="CDD" id="cd00531">
    <property type="entry name" value="NTF2_like"/>
    <property type="match status" value="1"/>
</dbReference>
<dbReference type="EMBL" id="JALKFT010000023">
    <property type="protein sequence ID" value="MCK9877901.1"/>
    <property type="molecule type" value="Genomic_DNA"/>
</dbReference>
<evidence type="ECO:0000313" key="2">
    <source>
        <dbReference type="EMBL" id="MCK9877901.1"/>
    </source>
</evidence>
<dbReference type="SUPFAM" id="SSF54427">
    <property type="entry name" value="NTF2-like"/>
    <property type="match status" value="1"/>
</dbReference>
<evidence type="ECO:0000313" key="3">
    <source>
        <dbReference type="Proteomes" id="UP001201873"/>
    </source>
</evidence>
<accession>A0ABT0K263</accession>
<protein>
    <submittedName>
        <fullName evidence="2">Nuclear transport factor 2 family protein</fullName>
    </submittedName>
</protein>
<keyword evidence="3" id="KW-1185">Reference proteome</keyword>
<comment type="caution">
    <text evidence="2">The sequence shown here is derived from an EMBL/GenBank/DDBJ whole genome shotgun (WGS) entry which is preliminary data.</text>
</comment>
<dbReference type="Pfam" id="PF13577">
    <property type="entry name" value="SnoaL_4"/>
    <property type="match status" value="1"/>
</dbReference>
<reference evidence="2 3" key="1">
    <citation type="submission" date="2022-04" db="EMBL/GenBank/DDBJ databases">
        <title>Genome diversity in the genus Frankia.</title>
        <authorList>
            <person name="Carlos-Shanley C."/>
            <person name="Hahn D."/>
        </authorList>
    </citation>
    <scope>NUCLEOTIDE SEQUENCE [LARGE SCALE GENOMIC DNA]</scope>
    <source>
        <strain evidence="2 3">Ag45/Mut15</strain>
    </source>
</reference>
<dbReference type="InterPro" id="IPR037401">
    <property type="entry name" value="SnoaL-like"/>
</dbReference>
<gene>
    <name evidence="2" type="ORF">MXD59_19325</name>
</gene>
<dbReference type="Gene3D" id="3.10.450.50">
    <property type="match status" value="1"/>
</dbReference>
<dbReference type="Proteomes" id="UP001201873">
    <property type="component" value="Unassembled WGS sequence"/>
</dbReference>
<proteinExistence type="predicted"/>
<feature type="domain" description="SnoaL-like" evidence="1">
    <location>
        <begin position="9"/>
        <end position="79"/>
    </location>
</feature>
<sequence>MSEHEQREAAFEAMHAPLGHTMHNLGNLDIRLDGDGAQARTYVNALIMAKDGQSGFAAHGYYDDQLVQAGDSWQIAHRRFVQVHVSTVGVDPGRAGAGS</sequence>